<reference evidence="2" key="2">
    <citation type="submission" date="2023-03" db="EMBL/GenBank/DDBJ databases">
        <authorList>
            <person name="Zhang Z."/>
        </authorList>
    </citation>
    <scope>NUCLEOTIDE SEQUENCE</scope>
    <source>
        <strain evidence="2">DSA</strain>
    </source>
</reference>
<reference evidence="2" key="1">
    <citation type="journal article" date="2023" name="J. Hazard. Mater.">
        <title>Anaerobic biodegradation of pyrene and benzo[a]pyrene by a new sulfate-reducing Desulforamulus aquiferis strain DSA.</title>
        <authorList>
            <person name="Zhang Z."/>
            <person name="Sun J."/>
            <person name="Gong X."/>
            <person name="Wang C."/>
            <person name="Wang H."/>
        </authorList>
    </citation>
    <scope>NUCLEOTIDE SEQUENCE</scope>
    <source>
        <strain evidence="2">DSA</strain>
    </source>
</reference>
<keyword evidence="1" id="KW-1133">Transmembrane helix</keyword>
<keyword evidence="1" id="KW-0812">Transmembrane</keyword>
<dbReference type="EMBL" id="JARPTC010000022">
    <property type="protein sequence ID" value="MDO7788617.1"/>
    <property type="molecule type" value="Genomic_DNA"/>
</dbReference>
<organism evidence="2 3">
    <name type="scientific">Desulforamulus aquiferis</name>
    <dbReference type="NCBI Taxonomy" id="1397668"/>
    <lineage>
        <taxon>Bacteria</taxon>
        <taxon>Bacillati</taxon>
        <taxon>Bacillota</taxon>
        <taxon>Clostridia</taxon>
        <taxon>Eubacteriales</taxon>
        <taxon>Peptococcaceae</taxon>
        <taxon>Desulforamulus</taxon>
    </lineage>
</organism>
<feature type="transmembrane region" description="Helical" evidence="1">
    <location>
        <begin position="140"/>
        <end position="160"/>
    </location>
</feature>
<feature type="transmembrane region" description="Helical" evidence="1">
    <location>
        <begin position="43"/>
        <end position="63"/>
    </location>
</feature>
<dbReference type="Proteomes" id="UP001172911">
    <property type="component" value="Unassembled WGS sequence"/>
</dbReference>
<comment type="caution">
    <text evidence="2">The sequence shown here is derived from an EMBL/GenBank/DDBJ whole genome shotgun (WGS) entry which is preliminary data.</text>
</comment>
<feature type="transmembrane region" description="Helical" evidence="1">
    <location>
        <begin position="6"/>
        <end position="23"/>
    </location>
</feature>
<feature type="transmembrane region" description="Helical" evidence="1">
    <location>
        <begin position="75"/>
        <end position="96"/>
    </location>
</feature>
<evidence type="ECO:0000256" key="1">
    <source>
        <dbReference type="SAM" id="Phobius"/>
    </source>
</evidence>
<evidence type="ECO:0000313" key="3">
    <source>
        <dbReference type="Proteomes" id="UP001172911"/>
    </source>
</evidence>
<keyword evidence="1" id="KW-0472">Membrane</keyword>
<name>A0AAW7ZH48_9FIRM</name>
<evidence type="ECO:0000313" key="2">
    <source>
        <dbReference type="EMBL" id="MDO7788617.1"/>
    </source>
</evidence>
<dbReference type="AlphaFoldDB" id="A0AAW7ZH48"/>
<dbReference type="RefSeq" id="WP_304544713.1">
    <property type="nucleotide sequence ID" value="NZ_JARPTC010000022.1"/>
</dbReference>
<accession>A0AAW7ZH48</accession>
<feature type="transmembrane region" description="Helical" evidence="1">
    <location>
        <begin position="108"/>
        <end position="128"/>
    </location>
</feature>
<keyword evidence="3" id="KW-1185">Reference proteome</keyword>
<gene>
    <name evidence="2" type="ORF">P6N53_15420</name>
</gene>
<protein>
    <submittedName>
        <fullName evidence="2">Permease</fullName>
    </submittedName>
</protein>
<sequence>MARLSFIKLLFIITAICLIISWVKDRQRTIKALKIAQKSFMNLLPSILGIIGILGFSLAVLPTETIKTLFSDQSFLGLVLVSLVGSITLMPAFVAFPLAGSLLQAGASVTAVACFCTTLLMVGILTAPAEIKYFGKSFTLSRNILGFGFALIIGLLMGVMV</sequence>
<proteinExistence type="predicted"/>